<feature type="domain" description="HTH marR-type" evidence="4">
    <location>
        <begin position="11"/>
        <end position="143"/>
    </location>
</feature>
<dbReference type="PROSITE" id="PS50995">
    <property type="entry name" value="HTH_MARR_2"/>
    <property type="match status" value="1"/>
</dbReference>
<evidence type="ECO:0000313" key="6">
    <source>
        <dbReference type="Proteomes" id="UP000305539"/>
    </source>
</evidence>
<protein>
    <submittedName>
        <fullName evidence="5">MarR family transcriptional regulator</fullName>
    </submittedName>
</protein>
<dbReference type="GO" id="GO:0003677">
    <property type="term" value="F:DNA binding"/>
    <property type="evidence" value="ECO:0007669"/>
    <property type="project" value="UniProtKB-KW"/>
</dbReference>
<dbReference type="SUPFAM" id="SSF46785">
    <property type="entry name" value="Winged helix' DNA-binding domain"/>
    <property type="match status" value="1"/>
</dbReference>
<reference evidence="5 6" key="1">
    <citation type="submission" date="2019-04" db="EMBL/GenBank/DDBJ databases">
        <title>Trinickia sp. 7GSK02, isolated from subtropical forest soil.</title>
        <authorList>
            <person name="Gao Z.-H."/>
            <person name="Qiu L.-H."/>
        </authorList>
    </citation>
    <scope>NUCLEOTIDE SEQUENCE [LARGE SCALE GENOMIC DNA]</scope>
    <source>
        <strain evidence="5 6">7GSK02</strain>
    </source>
</reference>
<sequence length="152" mass="16854">MKTSRRPQQLEQAIPFLLTRAGGRMGNALAKALKPFGLSLSEWRVCASLLYVPLQTLSELSAHATSDISALSRIIDRLEGQELVRREKSATDGRSIRVVLTEKGEELTLSIMPLAKRHEAVVLRDFAASDVQVLRAMLIKLYENAEALDDLP</sequence>
<dbReference type="EMBL" id="SWJE01000036">
    <property type="protein sequence ID" value="TKC77259.1"/>
    <property type="molecule type" value="Genomic_DNA"/>
</dbReference>
<dbReference type="PROSITE" id="PS01117">
    <property type="entry name" value="HTH_MARR_1"/>
    <property type="match status" value="1"/>
</dbReference>
<dbReference type="Pfam" id="PF01047">
    <property type="entry name" value="MarR"/>
    <property type="match status" value="1"/>
</dbReference>
<keyword evidence="3" id="KW-0804">Transcription</keyword>
<keyword evidence="6" id="KW-1185">Reference proteome</keyword>
<dbReference type="InterPro" id="IPR036388">
    <property type="entry name" value="WH-like_DNA-bd_sf"/>
</dbReference>
<dbReference type="InterPro" id="IPR000835">
    <property type="entry name" value="HTH_MarR-typ"/>
</dbReference>
<comment type="caution">
    <text evidence="5">The sequence shown here is derived from an EMBL/GenBank/DDBJ whole genome shotgun (WGS) entry which is preliminary data.</text>
</comment>
<dbReference type="SMART" id="SM00347">
    <property type="entry name" value="HTH_MARR"/>
    <property type="match status" value="1"/>
</dbReference>
<dbReference type="InterPro" id="IPR039422">
    <property type="entry name" value="MarR/SlyA-like"/>
</dbReference>
<dbReference type="InterPro" id="IPR023187">
    <property type="entry name" value="Tscrpt_reg_MarR-type_CS"/>
</dbReference>
<keyword evidence="2" id="KW-0238">DNA-binding</keyword>
<evidence type="ECO:0000313" key="5">
    <source>
        <dbReference type="EMBL" id="TKC77259.1"/>
    </source>
</evidence>
<proteinExistence type="predicted"/>
<evidence type="ECO:0000259" key="4">
    <source>
        <dbReference type="PROSITE" id="PS50995"/>
    </source>
</evidence>
<accession>A0A4U1H969</accession>
<evidence type="ECO:0000256" key="1">
    <source>
        <dbReference type="ARBA" id="ARBA00023015"/>
    </source>
</evidence>
<dbReference type="InterPro" id="IPR036390">
    <property type="entry name" value="WH_DNA-bd_sf"/>
</dbReference>
<dbReference type="PANTHER" id="PTHR33164:SF101">
    <property type="entry name" value="TRANSCRIPTIONAL REPRESSOR MPRA"/>
    <property type="match status" value="1"/>
</dbReference>
<organism evidence="5 6">
    <name type="scientific">Trinickia terrae</name>
    <dbReference type="NCBI Taxonomy" id="2571161"/>
    <lineage>
        <taxon>Bacteria</taxon>
        <taxon>Pseudomonadati</taxon>
        <taxon>Pseudomonadota</taxon>
        <taxon>Betaproteobacteria</taxon>
        <taxon>Burkholderiales</taxon>
        <taxon>Burkholderiaceae</taxon>
        <taxon>Trinickia</taxon>
    </lineage>
</organism>
<dbReference type="Proteomes" id="UP000305539">
    <property type="component" value="Unassembled WGS sequence"/>
</dbReference>
<dbReference type="GO" id="GO:0003700">
    <property type="term" value="F:DNA-binding transcription factor activity"/>
    <property type="evidence" value="ECO:0007669"/>
    <property type="project" value="InterPro"/>
</dbReference>
<dbReference type="Gene3D" id="1.10.10.10">
    <property type="entry name" value="Winged helix-like DNA-binding domain superfamily/Winged helix DNA-binding domain"/>
    <property type="match status" value="1"/>
</dbReference>
<evidence type="ECO:0000256" key="3">
    <source>
        <dbReference type="ARBA" id="ARBA00023163"/>
    </source>
</evidence>
<dbReference type="GO" id="GO:0006950">
    <property type="term" value="P:response to stress"/>
    <property type="evidence" value="ECO:0007669"/>
    <property type="project" value="TreeGrafter"/>
</dbReference>
<gene>
    <name evidence="5" type="ORF">FAZ69_32890</name>
</gene>
<dbReference type="AlphaFoldDB" id="A0A4U1H969"/>
<evidence type="ECO:0000256" key="2">
    <source>
        <dbReference type="ARBA" id="ARBA00023125"/>
    </source>
</evidence>
<dbReference type="OrthoDB" id="8962745at2"/>
<dbReference type="PANTHER" id="PTHR33164">
    <property type="entry name" value="TRANSCRIPTIONAL REGULATOR, MARR FAMILY"/>
    <property type="match status" value="1"/>
</dbReference>
<keyword evidence="1" id="KW-0805">Transcription regulation</keyword>
<name>A0A4U1H969_9BURK</name>